<dbReference type="AlphaFoldDB" id="A0A955LJ27"/>
<dbReference type="PANTHER" id="PTHR30572">
    <property type="entry name" value="MEMBRANE COMPONENT OF TRANSPORTER-RELATED"/>
    <property type="match status" value="1"/>
</dbReference>
<keyword evidence="4 7" id="KW-1133">Transmembrane helix</keyword>
<keyword evidence="5 7" id="KW-0472">Membrane</keyword>
<reference evidence="9" key="1">
    <citation type="submission" date="2020-04" db="EMBL/GenBank/DDBJ databases">
        <authorList>
            <person name="Zhang T."/>
        </authorList>
    </citation>
    <scope>NUCLEOTIDE SEQUENCE</scope>
    <source>
        <strain evidence="9">HKST-UBA03</strain>
    </source>
</reference>
<evidence type="ECO:0000313" key="10">
    <source>
        <dbReference type="Proteomes" id="UP000751518"/>
    </source>
</evidence>
<feature type="domain" description="ABC3 transporter permease C-terminal" evidence="8">
    <location>
        <begin position="671"/>
        <end position="788"/>
    </location>
</feature>
<evidence type="ECO:0000313" key="9">
    <source>
        <dbReference type="EMBL" id="MCA9391637.1"/>
    </source>
</evidence>
<evidence type="ECO:0000256" key="3">
    <source>
        <dbReference type="ARBA" id="ARBA00022692"/>
    </source>
</evidence>
<evidence type="ECO:0000256" key="5">
    <source>
        <dbReference type="ARBA" id="ARBA00023136"/>
    </source>
</evidence>
<evidence type="ECO:0000256" key="1">
    <source>
        <dbReference type="ARBA" id="ARBA00004651"/>
    </source>
</evidence>
<feature type="transmembrane region" description="Helical" evidence="7">
    <location>
        <begin position="437"/>
        <end position="457"/>
    </location>
</feature>
<accession>A0A955LJ27</accession>
<dbReference type="Pfam" id="PF02687">
    <property type="entry name" value="FtsX"/>
    <property type="match status" value="2"/>
</dbReference>
<comment type="subcellular location">
    <subcellularLocation>
        <location evidence="1">Cell membrane</location>
        <topology evidence="1">Multi-pass membrane protein</topology>
    </subcellularLocation>
</comment>
<gene>
    <name evidence="9" type="ORF">KC614_00340</name>
</gene>
<dbReference type="Proteomes" id="UP000751518">
    <property type="component" value="Unassembled WGS sequence"/>
</dbReference>
<feature type="transmembrane region" description="Helical" evidence="7">
    <location>
        <begin position="267"/>
        <end position="287"/>
    </location>
</feature>
<reference evidence="9" key="2">
    <citation type="journal article" date="2021" name="Microbiome">
        <title>Successional dynamics and alternative stable states in a saline activated sludge microbial community over 9 years.</title>
        <authorList>
            <person name="Wang Y."/>
            <person name="Ye J."/>
            <person name="Ju F."/>
            <person name="Liu L."/>
            <person name="Boyd J.A."/>
            <person name="Deng Y."/>
            <person name="Parks D.H."/>
            <person name="Jiang X."/>
            <person name="Yin X."/>
            <person name="Woodcroft B.J."/>
            <person name="Tyson G.W."/>
            <person name="Hugenholtz P."/>
            <person name="Polz M.F."/>
            <person name="Zhang T."/>
        </authorList>
    </citation>
    <scope>NUCLEOTIDE SEQUENCE</scope>
    <source>
        <strain evidence="9">HKST-UBA03</strain>
    </source>
</reference>
<evidence type="ECO:0000256" key="6">
    <source>
        <dbReference type="ARBA" id="ARBA00038076"/>
    </source>
</evidence>
<dbReference type="InterPro" id="IPR003838">
    <property type="entry name" value="ABC3_permease_C"/>
</dbReference>
<dbReference type="GO" id="GO:0022857">
    <property type="term" value="F:transmembrane transporter activity"/>
    <property type="evidence" value="ECO:0007669"/>
    <property type="project" value="TreeGrafter"/>
</dbReference>
<evidence type="ECO:0000256" key="2">
    <source>
        <dbReference type="ARBA" id="ARBA00022475"/>
    </source>
</evidence>
<feature type="transmembrane region" description="Helical" evidence="7">
    <location>
        <begin position="12"/>
        <end position="35"/>
    </location>
</feature>
<name>A0A955LJ27_UNCKA</name>
<proteinExistence type="inferred from homology"/>
<comment type="caution">
    <text evidence="9">The sequence shown here is derived from an EMBL/GenBank/DDBJ whole genome shotgun (WGS) entry which is preliminary data.</text>
</comment>
<sequence>MSILQKKVVRELLTHKAQVLAVIVMIALGVGMYIASYDSYLNLRASYDQTHVTYNFADVWLQVRNVDQDLLQKVKDEPDVETVETRLVLDLYGKVTDTSTFVARIVGVPENSQPNFNKLFFTQGEYNLDADSVLVENHFANYYDLHVGDSVRLTADGNYKTYKIAGTVISPEYIWNVRNKQEVLSSPENFGVFYLAQDELQRLAGAANLVDEIMLSTSLADHKDQVEALRQRLVSLIPTENYVDSYTKATQPANELLSLDLDGFSELAFFFPMLFLTITGFTISIMMTRMISQQSRQIGVLKANGFSKGSIMRHYLTYGIFIAIVGSAGGVVLGLLLANTITTLYTGMLSIPVTITNIHPSTYVVGVLLAIFACLFSTFLPARSAANINPADSLRNASKSSRGSRLAIDRFVPFVKHLPSTLKIAIRNIDRNKKRSFFTILGVMFSMVLVLASWGMIDAVQNFTDRMFNDIYKEDLTVTFKQNITEAEVSDLKALEGVNSLERGLIMPVNLEVKDQAYSTILIALPQDTYMHGFFDANNNVLPFTNDSLYLGQGLKTELGLSVGDTLKMSLASEGIDLPVAVSFDSKISNFVNEPIGSMVYVTYDRFQNILKENNLPELENTIYLKVDKDKRADIRARLGSWDDVLQVQDSKVLQDLINSYMTFFFAFVGVMVGFGAIMAFGLLFNTMTVSILERSREFATLRTLGFSNGVINMILTIENMLLTIVAIPFGLWLGHLATVGAFTAYNSDLFQFEVVIFPRTYIIVSVVIIVTAFVSQLPAMRSIARIDLARMIKDRTS</sequence>
<feature type="transmembrane region" description="Helical" evidence="7">
    <location>
        <begin position="358"/>
        <end position="380"/>
    </location>
</feature>
<dbReference type="PANTHER" id="PTHR30572:SF4">
    <property type="entry name" value="ABC TRANSPORTER PERMEASE YTRF"/>
    <property type="match status" value="1"/>
</dbReference>
<comment type="similarity">
    <text evidence="6">Belongs to the ABC-4 integral membrane protein family.</text>
</comment>
<keyword evidence="2" id="KW-1003">Cell membrane</keyword>
<evidence type="ECO:0000259" key="8">
    <source>
        <dbReference type="Pfam" id="PF02687"/>
    </source>
</evidence>
<feature type="transmembrane region" description="Helical" evidence="7">
    <location>
        <begin position="315"/>
        <end position="338"/>
    </location>
</feature>
<feature type="transmembrane region" description="Helical" evidence="7">
    <location>
        <begin position="757"/>
        <end position="776"/>
    </location>
</feature>
<dbReference type="GO" id="GO:0005886">
    <property type="term" value="C:plasma membrane"/>
    <property type="evidence" value="ECO:0007669"/>
    <property type="project" value="UniProtKB-SubCell"/>
</dbReference>
<dbReference type="EMBL" id="JAGQKZ010000001">
    <property type="protein sequence ID" value="MCA9391637.1"/>
    <property type="molecule type" value="Genomic_DNA"/>
</dbReference>
<protein>
    <submittedName>
        <fullName evidence="9">FtsX-like permease family protein</fullName>
    </submittedName>
</protein>
<evidence type="ECO:0000256" key="7">
    <source>
        <dbReference type="SAM" id="Phobius"/>
    </source>
</evidence>
<feature type="domain" description="ABC3 transporter permease C-terminal" evidence="8">
    <location>
        <begin position="269"/>
        <end position="390"/>
    </location>
</feature>
<organism evidence="9 10">
    <name type="scientific">candidate division WWE3 bacterium</name>
    <dbReference type="NCBI Taxonomy" id="2053526"/>
    <lineage>
        <taxon>Bacteria</taxon>
        <taxon>Katanobacteria</taxon>
    </lineage>
</organism>
<evidence type="ECO:0000256" key="4">
    <source>
        <dbReference type="ARBA" id="ARBA00022989"/>
    </source>
</evidence>
<feature type="transmembrane region" description="Helical" evidence="7">
    <location>
        <begin position="661"/>
        <end position="685"/>
    </location>
</feature>
<dbReference type="InterPro" id="IPR050250">
    <property type="entry name" value="Macrolide_Exporter_MacB"/>
</dbReference>
<keyword evidence="3 7" id="KW-0812">Transmembrane</keyword>